<dbReference type="EMBL" id="CATKSH010000007">
    <property type="protein sequence ID" value="CAI9120608.1"/>
    <property type="molecule type" value="Genomic_DNA"/>
</dbReference>
<comment type="caution">
    <text evidence="1">The sequence shown here is derived from an EMBL/GenBank/DDBJ whole genome shotgun (WGS) entry which is preliminary data.</text>
</comment>
<reference evidence="1" key="1">
    <citation type="submission" date="2023-03" db="EMBL/GenBank/DDBJ databases">
        <authorList>
            <person name="Cleenwerck I."/>
        </authorList>
    </citation>
    <scope>NUCLEOTIDE SEQUENCE</scope>
    <source>
        <strain evidence="1">LMG 32879</strain>
    </source>
</reference>
<organism evidence="1 2">
    <name type="scientific">Brytella acorum</name>
    <dbReference type="NCBI Taxonomy" id="2959299"/>
    <lineage>
        <taxon>Bacteria</taxon>
        <taxon>Pseudomonadati</taxon>
        <taxon>Pseudomonadota</taxon>
        <taxon>Alphaproteobacteria</taxon>
        <taxon>Acetobacterales</taxon>
        <taxon>Acetobacteraceae</taxon>
        <taxon>Brytella</taxon>
    </lineage>
</organism>
<name>A0AA35UVS1_9PROT</name>
<keyword evidence="2" id="KW-1185">Reference proteome</keyword>
<sequence>MSIYNSKIIALKPEKSNSRVADLINQAMKGAEVPTLSKLSEFMPDRNKVTDIIKSALMHHSISDLTWIDAKASASIDYSDFISVKSSANYFHFLCRQLFSFDVLYTYDKNKKIIGATISSYAPNNVSSTDSNTLNPLSINESDSNTGENTVNIRYGAGMYISVTGEAASADVKVDIASIKSNASASVKNIVCHAEIFGLNVSDSLSGATNVLIGPDFNQAKEDLIKYISNEITKSINAESVTFFPLPVEICVISDEEDTSINDNFAEILASTYVLRRIIHGDTLKKSINYLNSSENSGKIAKRDKKILQDECYIDLSAHLGIVTSLFSAFIRHFRPDVTDADIPNYPINDSMKRSAKILLNCFEHMKANSTPNNLWD</sequence>
<evidence type="ECO:0000313" key="1">
    <source>
        <dbReference type="EMBL" id="CAI9120608.1"/>
    </source>
</evidence>
<dbReference type="RefSeq" id="WP_289841275.1">
    <property type="nucleotide sequence ID" value="NZ_CATKSH010000007.1"/>
</dbReference>
<dbReference type="AlphaFoldDB" id="A0AA35UVS1"/>
<dbReference type="Proteomes" id="UP001176960">
    <property type="component" value="Unassembled WGS sequence"/>
</dbReference>
<proteinExistence type="predicted"/>
<accession>A0AA35UVS1</accession>
<evidence type="ECO:0000313" key="2">
    <source>
        <dbReference type="Proteomes" id="UP001176960"/>
    </source>
</evidence>
<protein>
    <submittedName>
        <fullName evidence="1">Uncharacterized protein</fullName>
    </submittedName>
</protein>
<gene>
    <name evidence="1" type="ORF">LMG32879_001443</name>
</gene>